<keyword evidence="2" id="KW-0645">Protease</keyword>
<dbReference type="OrthoDB" id="5360818at2"/>
<evidence type="ECO:0000313" key="3">
    <source>
        <dbReference type="Proteomes" id="UP000036959"/>
    </source>
</evidence>
<dbReference type="GO" id="GO:0004252">
    <property type="term" value="F:serine-type endopeptidase activity"/>
    <property type="evidence" value="ECO:0007669"/>
    <property type="project" value="InterPro"/>
</dbReference>
<name>A0A0L0M578_9BURK</name>
<dbReference type="Pfam" id="PF10502">
    <property type="entry name" value="Peptidase_S26"/>
    <property type="match status" value="1"/>
</dbReference>
<accession>A0A0L0M578</accession>
<reference evidence="3" key="1">
    <citation type="submission" date="2015-06" db="EMBL/GenBank/DDBJ databases">
        <title>Comparative genomics of Burkholderia leaf nodule symbionts.</title>
        <authorList>
            <person name="Carlier A."/>
            <person name="Eberl L."/>
            <person name="Pinto-Carbo M."/>
        </authorList>
    </citation>
    <scope>NUCLEOTIDE SEQUENCE [LARGE SCALE GENOMIC DNA]</scope>
    <source>
        <strain evidence="3">UZHbot4</strain>
    </source>
</reference>
<protein>
    <submittedName>
        <fullName evidence="2">Type IV secretory pathway, protease TraF</fullName>
    </submittedName>
</protein>
<dbReference type="Gene3D" id="2.10.109.10">
    <property type="entry name" value="Umud Fragment, subunit A"/>
    <property type="match status" value="1"/>
</dbReference>
<keyword evidence="3" id="KW-1185">Reference proteome</keyword>
<dbReference type="InterPro" id="IPR036286">
    <property type="entry name" value="LexA/Signal_pep-like_sf"/>
</dbReference>
<dbReference type="InterPro" id="IPR019533">
    <property type="entry name" value="Peptidase_S26"/>
</dbReference>
<feature type="domain" description="Peptidase S26" evidence="1">
    <location>
        <begin position="58"/>
        <end position="215"/>
    </location>
</feature>
<evidence type="ECO:0000313" key="2">
    <source>
        <dbReference type="EMBL" id="KND57436.1"/>
    </source>
</evidence>
<organism evidence="2 3">
    <name type="scientific">Candidatus Burkholderia verschuerenii</name>
    <dbReference type="NCBI Taxonomy" id="242163"/>
    <lineage>
        <taxon>Bacteria</taxon>
        <taxon>Pseudomonadati</taxon>
        <taxon>Pseudomonadota</taxon>
        <taxon>Betaproteobacteria</taxon>
        <taxon>Burkholderiales</taxon>
        <taxon>Burkholderiaceae</taxon>
        <taxon>Burkholderia</taxon>
    </lineage>
</organism>
<keyword evidence="2" id="KW-0378">Hydrolase</keyword>
<dbReference type="GO" id="GO:0006465">
    <property type="term" value="P:signal peptide processing"/>
    <property type="evidence" value="ECO:0007669"/>
    <property type="project" value="InterPro"/>
</dbReference>
<dbReference type="PATRIC" id="fig|242163.4.peg.3488"/>
<dbReference type="Proteomes" id="UP000036959">
    <property type="component" value="Unassembled WGS sequence"/>
</dbReference>
<gene>
    <name evidence="2" type="ORF">BVER_04066c</name>
</gene>
<dbReference type="AlphaFoldDB" id="A0A0L0M578"/>
<evidence type="ECO:0000259" key="1">
    <source>
        <dbReference type="Pfam" id="PF10502"/>
    </source>
</evidence>
<proteinExistence type="predicted"/>
<dbReference type="SUPFAM" id="SSF51306">
    <property type="entry name" value="LexA/Signal peptidase"/>
    <property type="match status" value="1"/>
</dbReference>
<dbReference type="EMBL" id="LFJJ01000245">
    <property type="protein sequence ID" value="KND57436.1"/>
    <property type="molecule type" value="Genomic_DNA"/>
</dbReference>
<sequence>MTAQRTSNGAAPRAEVRLRAVKRSEHGSDMALSVRSRRRARLALALLSIGGLAALAWAEFVPATLRPIPRLTYNASESVPVGWYRVDPLDHRTGSATPVPSVNNIVLVSLPTETAALAAQRGYLPAHVRLLKRIAAIAPQAVYIDDHRVRIDGVPVAAVLATDRMGRPLPSWQQCRRLRPGELFLLGTTSPASFDSRYFGPVHVSNVLGMAHPIWLETRR</sequence>
<comment type="caution">
    <text evidence="2">The sequence shown here is derived from an EMBL/GenBank/DDBJ whole genome shotgun (WGS) entry which is preliminary data.</text>
</comment>